<evidence type="ECO:0000259" key="3">
    <source>
        <dbReference type="Pfam" id="PF13912"/>
    </source>
</evidence>
<accession>A0A8S3V6Q8</accession>
<dbReference type="AlphaFoldDB" id="A0A8S3V6Q8"/>
<dbReference type="InterPro" id="IPR036236">
    <property type="entry name" value="Znf_C2H2_sf"/>
</dbReference>
<feature type="compositionally biased region" description="Polar residues" evidence="1">
    <location>
        <begin position="202"/>
        <end position="217"/>
    </location>
</feature>
<feature type="signal peptide" evidence="2">
    <location>
        <begin position="1"/>
        <end position="15"/>
    </location>
</feature>
<comment type="caution">
    <text evidence="4">The sequence shown here is derived from an EMBL/GenBank/DDBJ whole genome shotgun (WGS) entry which is preliminary data.</text>
</comment>
<feature type="domain" description="C2H2-type" evidence="3">
    <location>
        <begin position="83"/>
        <end position="101"/>
    </location>
</feature>
<dbReference type="InterPro" id="IPR013087">
    <property type="entry name" value="Znf_C2H2_type"/>
</dbReference>
<proteinExistence type="predicted"/>
<feature type="compositionally biased region" description="Basic and acidic residues" evidence="1">
    <location>
        <begin position="186"/>
        <end position="201"/>
    </location>
</feature>
<dbReference type="Proteomes" id="UP000683360">
    <property type="component" value="Unassembled WGS sequence"/>
</dbReference>
<sequence>MYLLIWLFLVGKVKSSTTSSNDTAEESYELISEDLLRMHSSSDVSYHSLWNRFGFNGHDTDNNRRREIIDDWNELKPLTVDMYICNECSKSYKTRKGLQNHACNICQLCRKTFPSAQKLKRHNCKQQILNKEMLKCQLCKKEYSTENRLRSHKCSYCQMCSILFSTYQKCSNHICQHARQTLNTENETKDEVKHNTPKSDEVQNNTQKTNEVKNNTQRTDEVTLERKIKRILQLHQTAYKQIKKVCFSNYKQHQAVRTKTFSQEKQT</sequence>
<evidence type="ECO:0000313" key="4">
    <source>
        <dbReference type="EMBL" id="CAG2249460.1"/>
    </source>
</evidence>
<feature type="region of interest" description="Disordered" evidence="1">
    <location>
        <begin position="185"/>
        <end position="218"/>
    </location>
</feature>
<dbReference type="Gene3D" id="3.30.160.60">
    <property type="entry name" value="Classic Zinc Finger"/>
    <property type="match status" value="1"/>
</dbReference>
<name>A0A8S3V6Q8_MYTED</name>
<keyword evidence="2" id="KW-0732">Signal</keyword>
<dbReference type="EMBL" id="CAJPWZ010002971">
    <property type="protein sequence ID" value="CAG2249460.1"/>
    <property type="molecule type" value="Genomic_DNA"/>
</dbReference>
<evidence type="ECO:0000256" key="1">
    <source>
        <dbReference type="SAM" id="MobiDB-lite"/>
    </source>
</evidence>
<feature type="chain" id="PRO_5035841249" description="C2H2-type domain-containing protein" evidence="2">
    <location>
        <begin position="16"/>
        <end position="267"/>
    </location>
</feature>
<protein>
    <recommendedName>
        <fullName evidence="3">C2H2-type domain-containing protein</fullName>
    </recommendedName>
</protein>
<keyword evidence="5" id="KW-1185">Reference proteome</keyword>
<organism evidence="4 5">
    <name type="scientific">Mytilus edulis</name>
    <name type="common">Blue mussel</name>
    <dbReference type="NCBI Taxonomy" id="6550"/>
    <lineage>
        <taxon>Eukaryota</taxon>
        <taxon>Metazoa</taxon>
        <taxon>Spiralia</taxon>
        <taxon>Lophotrochozoa</taxon>
        <taxon>Mollusca</taxon>
        <taxon>Bivalvia</taxon>
        <taxon>Autobranchia</taxon>
        <taxon>Pteriomorphia</taxon>
        <taxon>Mytilida</taxon>
        <taxon>Mytiloidea</taxon>
        <taxon>Mytilidae</taxon>
        <taxon>Mytilinae</taxon>
        <taxon>Mytilus</taxon>
    </lineage>
</organism>
<reference evidence="4" key="1">
    <citation type="submission" date="2021-03" db="EMBL/GenBank/DDBJ databases">
        <authorList>
            <person name="Bekaert M."/>
        </authorList>
    </citation>
    <scope>NUCLEOTIDE SEQUENCE</scope>
</reference>
<evidence type="ECO:0000313" key="5">
    <source>
        <dbReference type="Proteomes" id="UP000683360"/>
    </source>
</evidence>
<dbReference type="Pfam" id="PF13912">
    <property type="entry name" value="zf-C2H2_6"/>
    <property type="match status" value="2"/>
</dbReference>
<dbReference type="OrthoDB" id="6755643at2759"/>
<dbReference type="SUPFAM" id="SSF57667">
    <property type="entry name" value="beta-beta-alpha zinc fingers"/>
    <property type="match status" value="1"/>
</dbReference>
<evidence type="ECO:0000256" key="2">
    <source>
        <dbReference type="SAM" id="SignalP"/>
    </source>
</evidence>
<feature type="domain" description="C2H2-type" evidence="3">
    <location>
        <begin position="135"/>
        <end position="154"/>
    </location>
</feature>
<gene>
    <name evidence="4" type="ORF">MEDL_61227</name>
</gene>